<proteinExistence type="predicted"/>
<dbReference type="AlphaFoldDB" id="A0AAD9FME5"/>
<comment type="caution">
    <text evidence="2">The sequence shown here is derived from an EMBL/GenBank/DDBJ whole genome shotgun (WGS) entry which is preliminary data.</text>
</comment>
<feature type="compositionally biased region" description="Low complexity" evidence="1">
    <location>
        <begin position="179"/>
        <end position="203"/>
    </location>
</feature>
<feature type="compositionally biased region" description="Basic residues" evidence="1">
    <location>
        <begin position="216"/>
        <end position="234"/>
    </location>
</feature>
<organism evidence="2 3">
    <name type="scientific">Papiliotrema laurentii</name>
    <name type="common">Cryptococcus laurentii</name>
    <dbReference type="NCBI Taxonomy" id="5418"/>
    <lineage>
        <taxon>Eukaryota</taxon>
        <taxon>Fungi</taxon>
        <taxon>Dikarya</taxon>
        <taxon>Basidiomycota</taxon>
        <taxon>Agaricomycotina</taxon>
        <taxon>Tremellomycetes</taxon>
        <taxon>Tremellales</taxon>
        <taxon>Rhynchogastremaceae</taxon>
        <taxon>Papiliotrema</taxon>
    </lineage>
</organism>
<feature type="region of interest" description="Disordered" evidence="1">
    <location>
        <begin position="122"/>
        <end position="406"/>
    </location>
</feature>
<feature type="region of interest" description="Disordered" evidence="1">
    <location>
        <begin position="1"/>
        <end position="58"/>
    </location>
</feature>
<accession>A0AAD9FME5</accession>
<gene>
    <name evidence="2" type="ORF">DB88DRAFT_86889</name>
</gene>
<feature type="compositionally biased region" description="Basic and acidic residues" evidence="1">
    <location>
        <begin position="349"/>
        <end position="364"/>
    </location>
</feature>
<keyword evidence="3" id="KW-1185">Reference proteome</keyword>
<reference evidence="2" key="1">
    <citation type="submission" date="2023-02" db="EMBL/GenBank/DDBJ databases">
        <title>Identification and recombinant expression of a fungal hydrolase from Papiliotrema laurentii that hydrolyzes apple cutin and clears colloidal polyester polyurethane.</title>
        <authorList>
            <consortium name="DOE Joint Genome Institute"/>
            <person name="Roman V.A."/>
            <person name="Bojanowski C."/>
            <person name="Crable B.R."/>
            <person name="Wagner D.N."/>
            <person name="Hung C.S."/>
            <person name="Nadeau L.J."/>
            <person name="Schratz L."/>
            <person name="Haridas S."/>
            <person name="Pangilinan J."/>
            <person name="Lipzen A."/>
            <person name="Na H."/>
            <person name="Yan M."/>
            <person name="Ng V."/>
            <person name="Grigoriev I.V."/>
            <person name="Spatafora J.W."/>
            <person name="Barlow D."/>
            <person name="Biffinger J."/>
            <person name="Kelley-Loughnane N."/>
            <person name="Varaljay V.A."/>
            <person name="Crookes-Goodson W.J."/>
        </authorList>
    </citation>
    <scope>NUCLEOTIDE SEQUENCE</scope>
    <source>
        <strain evidence="2">5307AH</strain>
    </source>
</reference>
<evidence type="ECO:0000313" key="2">
    <source>
        <dbReference type="EMBL" id="KAK1921899.1"/>
    </source>
</evidence>
<name>A0AAD9FME5_PAPLA</name>
<dbReference type="EMBL" id="JAODAN010000010">
    <property type="protein sequence ID" value="KAK1921899.1"/>
    <property type="molecule type" value="Genomic_DNA"/>
</dbReference>
<feature type="compositionally biased region" description="Basic and acidic residues" evidence="1">
    <location>
        <begin position="206"/>
        <end position="215"/>
    </location>
</feature>
<feature type="compositionally biased region" description="Basic and acidic residues" evidence="1">
    <location>
        <begin position="377"/>
        <end position="389"/>
    </location>
</feature>
<feature type="region of interest" description="Disordered" evidence="1">
    <location>
        <begin position="436"/>
        <end position="464"/>
    </location>
</feature>
<sequence length="559" mass="60327">MPLEVSPAPFPMQLPYTPKFVPETLPTGRSSPDNGAGPGTGAGSAIIPPNPGGIASPHRAIPALADAGYTAPGLRPISTHFEAGFATQYNETGRYGPASAGGSMYGGGRPPALAPFPIHQPQLQAPFLPPSTLSTILSDDRPSSSLPAPRPAGLSTVNKTRSGSNHDSRRSRYDDLDSQSDTSYYAPPRSTRPRSSSVSFSYSEKTGIRPKEPSHRRAGSLGHHHARAPAHRHSPTIPPAADNYSPASPSPLSLFQEAADRLEGSPRRSTGHRGLVPGSGIAPRSTTSPRLPSDSGHPPGTSPHGVDKIHRTRRKSPRGEDYPNHHRLGERREWEGQGAPGPRPPTGGGDDRERKYSRLNHDSGSELPDGPSLRTPKRQDRDKKDDGASRPHMHRHHSSGHLTLPEMDRLTLDEPQSRHTSHSVHQQHEHLLHTGTTSHIHHHQPQRGVSPPPSEFHPHTLRDPYRRRAVSMQYDFPTGGRFVGASGLSGGYQSPSVIGVGAVEMYDDGASVAGSGMTFMDGPIAGRTSQYGLPKYAHQMKPDYRRFCVQRGSADVYLD</sequence>
<evidence type="ECO:0000256" key="1">
    <source>
        <dbReference type="SAM" id="MobiDB-lite"/>
    </source>
</evidence>
<dbReference type="Proteomes" id="UP001182556">
    <property type="component" value="Unassembled WGS sequence"/>
</dbReference>
<evidence type="ECO:0000313" key="3">
    <source>
        <dbReference type="Proteomes" id="UP001182556"/>
    </source>
</evidence>
<protein>
    <submittedName>
        <fullName evidence="2">Uncharacterized protein</fullName>
    </submittedName>
</protein>
<feature type="compositionally biased region" description="Basic and acidic residues" evidence="1">
    <location>
        <begin position="164"/>
        <end position="175"/>
    </location>
</feature>